<dbReference type="Proteomes" id="UP000607435">
    <property type="component" value="Unassembled WGS sequence"/>
</dbReference>
<reference evidence="3 4" key="1">
    <citation type="submission" date="2020-08" db="EMBL/GenBank/DDBJ databases">
        <title>Winogradskyella ouciana sp. nov., isolated from the hadal seawater of the Mariana Trench.</title>
        <authorList>
            <person name="He X."/>
        </authorList>
    </citation>
    <scope>NUCLEOTIDE SEQUENCE [LARGE SCALE GENOMIC DNA]</scope>
    <source>
        <strain evidence="3 4">KCTC 22026</strain>
    </source>
</reference>
<accession>A0ABR6XXL8</accession>
<evidence type="ECO:0000259" key="2">
    <source>
        <dbReference type="PROSITE" id="PS50164"/>
    </source>
</evidence>
<dbReference type="RefSeq" id="WP_186844338.1">
    <property type="nucleotide sequence ID" value="NZ_JACOME010000001.1"/>
</dbReference>
<dbReference type="InterPro" id="IPR035901">
    <property type="entry name" value="GIY-YIG_endonuc_sf"/>
</dbReference>
<keyword evidence="4" id="KW-1185">Reference proteome</keyword>
<evidence type="ECO:0000256" key="1">
    <source>
        <dbReference type="ARBA" id="ARBA00007435"/>
    </source>
</evidence>
<dbReference type="CDD" id="cd10456">
    <property type="entry name" value="GIY-YIG_UPF0213"/>
    <property type="match status" value="1"/>
</dbReference>
<organism evidence="3 4">
    <name type="scientific">Winogradskyella echinorum</name>
    <dbReference type="NCBI Taxonomy" id="538189"/>
    <lineage>
        <taxon>Bacteria</taxon>
        <taxon>Pseudomonadati</taxon>
        <taxon>Bacteroidota</taxon>
        <taxon>Flavobacteriia</taxon>
        <taxon>Flavobacteriales</taxon>
        <taxon>Flavobacteriaceae</taxon>
        <taxon>Winogradskyella</taxon>
    </lineage>
</organism>
<dbReference type="SMART" id="SM00465">
    <property type="entry name" value="GIYc"/>
    <property type="match status" value="1"/>
</dbReference>
<dbReference type="InterPro" id="IPR000305">
    <property type="entry name" value="GIY-YIG_endonuc"/>
</dbReference>
<comment type="caution">
    <text evidence="3">The sequence shown here is derived from an EMBL/GenBank/DDBJ whole genome shotgun (WGS) entry which is preliminary data.</text>
</comment>
<feature type="domain" description="GIY-YIG" evidence="2">
    <location>
        <begin position="2"/>
        <end position="77"/>
    </location>
</feature>
<proteinExistence type="inferred from homology"/>
<gene>
    <name evidence="3" type="ORF">H6H04_02395</name>
</gene>
<name>A0ABR6XXL8_9FLAO</name>
<dbReference type="PANTHER" id="PTHR34477:SF1">
    <property type="entry name" value="UPF0213 PROTEIN YHBQ"/>
    <property type="match status" value="1"/>
</dbReference>
<comment type="similarity">
    <text evidence="1">Belongs to the UPF0213 family.</text>
</comment>
<dbReference type="Pfam" id="PF01541">
    <property type="entry name" value="GIY-YIG"/>
    <property type="match status" value="1"/>
</dbReference>
<evidence type="ECO:0000313" key="3">
    <source>
        <dbReference type="EMBL" id="MBC3845218.1"/>
    </source>
</evidence>
<protein>
    <submittedName>
        <fullName evidence="3">GIY-YIG nuclease family protein</fullName>
    </submittedName>
</protein>
<dbReference type="InterPro" id="IPR050190">
    <property type="entry name" value="UPF0213_domain"/>
</dbReference>
<dbReference type="SUPFAM" id="SSF82771">
    <property type="entry name" value="GIY-YIG endonuclease"/>
    <property type="match status" value="1"/>
</dbReference>
<evidence type="ECO:0000313" key="4">
    <source>
        <dbReference type="Proteomes" id="UP000607435"/>
    </source>
</evidence>
<dbReference type="Gene3D" id="3.40.1440.10">
    <property type="entry name" value="GIY-YIG endonuclease"/>
    <property type="match status" value="1"/>
</dbReference>
<dbReference type="PROSITE" id="PS50164">
    <property type="entry name" value="GIY_YIG"/>
    <property type="match status" value="1"/>
</dbReference>
<dbReference type="PANTHER" id="PTHR34477">
    <property type="entry name" value="UPF0213 PROTEIN YHBQ"/>
    <property type="match status" value="1"/>
</dbReference>
<sequence length="122" mass="14407">MPKGYVYILECSDGSYYTGSTIDIDLRIEQHNNGQGANHTKKRLPVQLIYLEEFQRIDDAFYREKQIQGWSRKKKEALIENKFEELNKLSECKNDSHYKMWLRLRSATENRLSSATKDNSIK</sequence>
<dbReference type="EMBL" id="JACOME010000001">
    <property type="protein sequence ID" value="MBC3845218.1"/>
    <property type="molecule type" value="Genomic_DNA"/>
</dbReference>